<feature type="compositionally biased region" description="Basic and acidic residues" evidence="1">
    <location>
        <begin position="15"/>
        <end position="24"/>
    </location>
</feature>
<reference evidence="3" key="1">
    <citation type="journal article" date="2013" name="Science">
        <title>The Amborella genome and the evolution of flowering plants.</title>
        <authorList>
            <consortium name="Amborella Genome Project"/>
        </authorList>
    </citation>
    <scope>NUCLEOTIDE SEQUENCE [LARGE SCALE GENOMIC DNA]</scope>
</reference>
<evidence type="ECO:0000313" key="3">
    <source>
        <dbReference type="Proteomes" id="UP000017836"/>
    </source>
</evidence>
<dbReference type="AlphaFoldDB" id="U5D3X7"/>
<sequence length="112" mass="12509">MSRSDNRLDSPAWPGKRDPNKLDRGPQNAVRWLGQTQAQLLRLRPISLIGLSWAWATTGLAWITRPSPCRVKGLSCLRPLDQPELAIGTRVELGLGLAHPVASLRNEYDFKN</sequence>
<dbReference type="HOGENOM" id="CLU_2149215_0_0_1"/>
<organism evidence="2 3">
    <name type="scientific">Amborella trichopoda</name>
    <dbReference type="NCBI Taxonomy" id="13333"/>
    <lineage>
        <taxon>Eukaryota</taxon>
        <taxon>Viridiplantae</taxon>
        <taxon>Streptophyta</taxon>
        <taxon>Embryophyta</taxon>
        <taxon>Tracheophyta</taxon>
        <taxon>Spermatophyta</taxon>
        <taxon>Magnoliopsida</taxon>
        <taxon>Amborellales</taxon>
        <taxon>Amborellaceae</taxon>
        <taxon>Amborella</taxon>
    </lineage>
</organism>
<evidence type="ECO:0000313" key="2">
    <source>
        <dbReference type="EMBL" id="ERN16112.1"/>
    </source>
</evidence>
<evidence type="ECO:0000256" key="1">
    <source>
        <dbReference type="SAM" id="MobiDB-lite"/>
    </source>
</evidence>
<accession>U5D3X7</accession>
<dbReference type="Proteomes" id="UP000017836">
    <property type="component" value="Unassembled WGS sequence"/>
</dbReference>
<gene>
    <name evidence="2" type="ORF">AMTR_s00030p00194140</name>
</gene>
<name>U5D3X7_AMBTC</name>
<protein>
    <submittedName>
        <fullName evidence="2">Uncharacterized protein</fullName>
    </submittedName>
</protein>
<proteinExistence type="predicted"/>
<dbReference type="Gramene" id="ERN16112">
    <property type="protein sequence ID" value="ERN16112"/>
    <property type="gene ID" value="AMTR_s00030p00194140"/>
</dbReference>
<dbReference type="EMBL" id="KI392485">
    <property type="protein sequence ID" value="ERN16112.1"/>
    <property type="molecule type" value="Genomic_DNA"/>
</dbReference>
<keyword evidence="3" id="KW-1185">Reference proteome</keyword>
<feature type="region of interest" description="Disordered" evidence="1">
    <location>
        <begin position="1"/>
        <end position="26"/>
    </location>
</feature>